<dbReference type="InterPro" id="IPR007372">
    <property type="entry name" value="Lipid/polyisoprenoid-bd_YceI"/>
</dbReference>
<dbReference type="SUPFAM" id="SSF101874">
    <property type="entry name" value="YceI-like"/>
    <property type="match status" value="1"/>
</dbReference>
<dbReference type="Proteomes" id="UP001260872">
    <property type="component" value="Unassembled WGS sequence"/>
</dbReference>
<evidence type="ECO:0000256" key="1">
    <source>
        <dbReference type="ARBA" id="ARBA00008812"/>
    </source>
</evidence>
<dbReference type="PANTHER" id="PTHR34406:SF1">
    <property type="entry name" value="PROTEIN YCEI"/>
    <property type="match status" value="1"/>
</dbReference>
<dbReference type="PANTHER" id="PTHR34406">
    <property type="entry name" value="PROTEIN YCEI"/>
    <property type="match status" value="1"/>
</dbReference>
<organism evidence="3 4">
    <name type="scientific">Nesterenkonia flava</name>
    <dbReference type="NCBI Taxonomy" id="469799"/>
    <lineage>
        <taxon>Bacteria</taxon>
        <taxon>Bacillati</taxon>
        <taxon>Actinomycetota</taxon>
        <taxon>Actinomycetes</taxon>
        <taxon>Micrococcales</taxon>
        <taxon>Micrococcaceae</taxon>
        <taxon>Nesterenkonia</taxon>
    </lineage>
</organism>
<dbReference type="Gene3D" id="2.40.128.110">
    <property type="entry name" value="Lipid/polyisoprenoid-binding, YceI-like"/>
    <property type="match status" value="1"/>
</dbReference>
<dbReference type="InterPro" id="IPR036761">
    <property type="entry name" value="TTHA0802/YceI-like_sf"/>
</dbReference>
<evidence type="ECO:0000313" key="4">
    <source>
        <dbReference type="Proteomes" id="UP001260872"/>
    </source>
</evidence>
<name>A0ABU1FXB5_9MICC</name>
<evidence type="ECO:0000259" key="2">
    <source>
        <dbReference type="SMART" id="SM00867"/>
    </source>
</evidence>
<sequence length="180" mass="18797">MAATLTPGTWILDAAHSEIGLTVRHAGISKVRAIFEEASATLNVGQDGAADVNATVKAASFNSKNADRDAHVRGEDFLDSEKNPDLTFVATGVTPAAEEFQVTGDLSIRGVTKQVTFDVEFGGQAVDPFGATRAGFSASAVISRKEFGLTWNAALEAGGVLVGDKVTLDLEVAFVLQQGE</sequence>
<reference evidence="4" key="1">
    <citation type="submission" date="2023-07" db="EMBL/GenBank/DDBJ databases">
        <title>Description of three actinobacteria isolated from air of manufacturing shop in a pharmaceutical factory.</title>
        <authorList>
            <person name="Zhang D.-F."/>
        </authorList>
    </citation>
    <scope>NUCLEOTIDE SEQUENCE [LARGE SCALE GENOMIC DNA]</scope>
    <source>
        <strain evidence="4">CCTCC AB 207010</strain>
    </source>
</reference>
<comment type="caution">
    <text evidence="3">The sequence shown here is derived from an EMBL/GenBank/DDBJ whole genome shotgun (WGS) entry which is preliminary data.</text>
</comment>
<comment type="similarity">
    <text evidence="1">Belongs to the UPF0312 family.</text>
</comment>
<evidence type="ECO:0000313" key="3">
    <source>
        <dbReference type="EMBL" id="MDR5712897.1"/>
    </source>
</evidence>
<dbReference type="RefSeq" id="WP_310538266.1">
    <property type="nucleotide sequence ID" value="NZ_BAAAOC010000072.1"/>
</dbReference>
<keyword evidence="4" id="KW-1185">Reference proteome</keyword>
<proteinExistence type="inferred from homology"/>
<dbReference type="EMBL" id="JAVKGT010000041">
    <property type="protein sequence ID" value="MDR5712897.1"/>
    <property type="molecule type" value="Genomic_DNA"/>
</dbReference>
<dbReference type="SMART" id="SM00867">
    <property type="entry name" value="YceI"/>
    <property type="match status" value="1"/>
</dbReference>
<protein>
    <submittedName>
        <fullName evidence="3">YceI family protein</fullName>
    </submittedName>
</protein>
<accession>A0ABU1FXB5</accession>
<gene>
    <name evidence="3" type="ORF">RH857_12280</name>
</gene>
<dbReference type="Pfam" id="PF04264">
    <property type="entry name" value="YceI"/>
    <property type="match status" value="1"/>
</dbReference>
<feature type="domain" description="Lipid/polyisoprenoid-binding YceI-like" evidence="2">
    <location>
        <begin position="9"/>
        <end position="175"/>
    </location>
</feature>